<sequence length="311" mass="36644">MDHKKFGRDGIEFYMQRYWNLVQENRPIRSFPQNKNRRSNVKDRKMIETRNGTPQPVSGRKHTDVQTELFLEELYDVIEADDVCCQTDAFLDRPPTPLFVPAKTGVDAETQILPNDLFDFDMEVKPILEVLVGKVMEQAVLEVSEEEELANIREQQLQLEEVREADLLEVQRLEERERRYRKEKERRIAQHREFQVQKEDLVSKISARTFAKVYVEPLVPTVYEYLYDQGYFYDVIEHNIESNFLPWLMESVCKELEFEKQARALLDTMIREVVTDIKQSCGNSTEHSTEDSHEEIGENVEKTNDSKSENA</sequence>
<evidence type="ECO:0000256" key="5">
    <source>
        <dbReference type="ARBA" id="ARBA00022846"/>
    </source>
</evidence>
<comment type="similarity">
    <text evidence="2">Belongs to the flagellar radial spoke RSP3 family.</text>
</comment>
<evidence type="ECO:0000313" key="11">
    <source>
        <dbReference type="WBParaSite" id="MCU_000366-RB"/>
    </source>
</evidence>
<dbReference type="WBParaSite" id="MCU_000366-RB">
    <property type="protein sequence ID" value="MCU_000366-RB"/>
    <property type="gene ID" value="MCU_000366"/>
</dbReference>
<keyword evidence="8" id="KW-0966">Cell projection</keyword>
<dbReference type="InterPro" id="IPR009290">
    <property type="entry name" value="Radial_spoke_3"/>
</dbReference>
<dbReference type="PANTHER" id="PTHR21648:SF0">
    <property type="entry name" value="RADIAL SPOKE HEAD PROTEIN 3 HOMOLOG"/>
    <property type="match status" value="1"/>
</dbReference>
<dbReference type="GO" id="GO:0005929">
    <property type="term" value="C:cilium"/>
    <property type="evidence" value="ECO:0007669"/>
    <property type="project" value="TreeGrafter"/>
</dbReference>
<organism evidence="11">
    <name type="scientific">Mesocestoides corti</name>
    <name type="common">Flatworm</name>
    <dbReference type="NCBI Taxonomy" id="53468"/>
    <lineage>
        <taxon>Eukaryota</taxon>
        <taxon>Metazoa</taxon>
        <taxon>Spiralia</taxon>
        <taxon>Lophotrochozoa</taxon>
        <taxon>Platyhelminthes</taxon>
        <taxon>Cestoda</taxon>
        <taxon>Eucestoda</taxon>
        <taxon>Cyclophyllidea</taxon>
        <taxon>Mesocestoididae</taxon>
        <taxon>Mesocestoides</taxon>
    </lineage>
</organism>
<feature type="region of interest" description="Disordered" evidence="10">
    <location>
        <begin position="29"/>
        <end position="61"/>
    </location>
</feature>
<feature type="coiled-coil region" evidence="9">
    <location>
        <begin position="145"/>
        <end position="190"/>
    </location>
</feature>
<evidence type="ECO:0000256" key="1">
    <source>
        <dbReference type="ARBA" id="ARBA00004611"/>
    </source>
</evidence>
<name>A0A5K3EGI1_MESCO</name>
<evidence type="ECO:0000256" key="3">
    <source>
        <dbReference type="ARBA" id="ARBA00022490"/>
    </source>
</evidence>
<keyword evidence="6" id="KW-0969">Cilium</keyword>
<evidence type="ECO:0000256" key="7">
    <source>
        <dbReference type="ARBA" id="ARBA00023212"/>
    </source>
</evidence>
<keyword evidence="4" id="KW-0597">Phosphoprotein</keyword>
<evidence type="ECO:0000256" key="6">
    <source>
        <dbReference type="ARBA" id="ARBA00023069"/>
    </source>
</evidence>
<keyword evidence="7" id="KW-0206">Cytoskeleton</keyword>
<proteinExistence type="inferred from homology"/>
<reference evidence="11" key="1">
    <citation type="submission" date="2019-11" db="UniProtKB">
        <authorList>
            <consortium name="WormBaseParasite"/>
        </authorList>
    </citation>
    <scope>IDENTIFICATION</scope>
</reference>
<evidence type="ECO:0000256" key="2">
    <source>
        <dbReference type="ARBA" id="ARBA00006737"/>
    </source>
</evidence>
<accession>A0A5K3EGI1</accession>
<feature type="region of interest" description="Disordered" evidence="10">
    <location>
        <begin position="280"/>
        <end position="311"/>
    </location>
</feature>
<feature type="compositionally biased region" description="Basic and acidic residues" evidence="10">
    <location>
        <begin position="287"/>
        <end position="311"/>
    </location>
</feature>
<comment type="subcellular location">
    <subcellularLocation>
        <location evidence="1">Cytoplasm</location>
        <location evidence="1">Cytoskeleton</location>
        <location evidence="1">Flagellum axoneme</location>
    </subcellularLocation>
</comment>
<evidence type="ECO:0000256" key="9">
    <source>
        <dbReference type="SAM" id="Coils"/>
    </source>
</evidence>
<evidence type="ECO:0000256" key="8">
    <source>
        <dbReference type="ARBA" id="ARBA00023273"/>
    </source>
</evidence>
<keyword evidence="9" id="KW-0175">Coiled coil</keyword>
<dbReference type="AlphaFoldDB" id="A0A5K3EGI1"/>
<dbReference type="PANTHER" id="PTHR21648">
    <property type="entry name" value="FLAGELLAR RADIAL SPOKE PROTEIN 3"/>
    <property type="match status" value="1"/>
</dbReference>
<keyword evidence="3" id="KW-0963">Cytoplasm</keyword>
<evidence type="ECO:0000256" key="4">
    <source>
        <dbReference type="ARBA" id="ARBA00022553"/>
    </source>
</evidence>
<keyword evidence="5" id="KW-0282">Flagellum</keyword>
<dbReference type="Pfam" id="PF06098">
    <property type="entry name" value="Radial_spoke_3"/>
    <property type="match status" value="1"/>
</dbReference>
<evidence type="ECO:0000256" key="10">
    <source>
        <dbReference type="SAM" id="MobiDB-lite"/>
    </source>
</evidence>
<protein>
    <submittedName>
        <fullName evidence="11">Radial spoke head 3</fullName>
    </submittedName>
</protein>